<gene>
    <name evidence="1" type="ORF">GCM10007100_19880</name>
</gene>
<proteinExistence type="predicted"/>
<accession>A0A918TP12</accession>
<evidence type="ECO:0000313" key="2">
    <source>
        <dbReference type="Proteomes" id="UP000644507"/>
    </source>
</evidence>
<comment type="caution">
    <text evidence="1">The sequence shown here is derived from an EMBL/GenBank/DDBJ whole genome shotgun (WGS) entry which is preliminary data.</text>
</comment>
<reference evidence="1" key="2">
    <citation type="submission" date="2020-09" db="EMBL/GenBank/DDBJ databases">
        <authorList>
            <person name="Sun Q."/>
            <person name="Kim S."/>
        </authorList>
    </citation>
    <scope>NUCLEOTIDE SEQUENCE</scope>
    <source>
        <strain evidence="1">KCTC 12988</strain>
    </source>
</reference>
<evidence type="ECO:0008006" key="3">
    <source>
        <dbReference type="Google" id="ProtNLM"/>
    </source>
</evidence>
<reference evidence="1" key="1">
    <citation type="journal article" date="2014" name="Int. J. Syst. Evol. Microbiol.">
        <title>Complete genome sequence of Corynebacterium casei LMG S-19264T (=DSM 44701T), isolated from a smear-ripened cheese.</title>
        <authorList>
            <consortium name="US DOE Joint Genome Institute (JGI-PGF)"/>
            <person name="Walter F."/>
            <person name="Albersmeier A."/>
            <person name="Kalinowski J."/>
            <person name="Ruckert C."/>
        </authorList>
    </citation>
    <scope>NUCLEOTIDE SEQUENCE</scope>
    <source>
        <strain evidence="1">KCTC 12988</strain>
    </source>
</reference>
<dbReference type="Proteomes" id="UP000644507">
    <property type="component" value="Unassembled WGS sequence"/>
</dbReference>
<name>A0A918TP12_9BACT</name>
<dbReference type="InterPro" id="IPR013783">
    <property type="entry name" value="Ig-like_fold"/>
</dbReference>
<protein>
    <recommendedName>
        <fullName evidence="3">Calx-beta domain-containing protein</fullName>
    </recommendedName>
</protein>
<dbReference type="AlphaFoldDB" id="A0A918TP12"/>
<evidence type="ECO:0000313" key="1">
    <source>
        <dbReference type="EMBL" id="GHC53408.1"/>
    </source>
</evidence>
<keyword evidence="2" id="KW-1185">Reference proteome</keyword>
<organism evidence="1 2">
    <name type="scientific">Roseibacillus persicicus</name>
    <dbReference type="NCBI Taxonomy" id="454148"/>
    <lineage>
        <taxon>Bacteria</taxon>
        <taxon>Pseudomonadati</taxon>
        <taxon>Verrucomicrobiota</taxon>
        <taxon>Verrucomicrobiia</taxon>
        <taxon>Verrucomicrobiales</taxon>
        <taxon>Verrucomicrobiaceae</taxon>
        <taxon>Roseibacillus</taxon>
    </lineage>
</organism>
<sequence length="1269" mass="133552">MAGQIEGFNVNRAPHDTDPASNNEYRSIFASFPNARNTMTEFARSTASRNPVNVDELAFPSIRERLEDIFSFENSFNYDLSILMFYDERGSYQGTEYLYEWTETEVQYLRDWLDDNGHSDVELMWNVRNNGARAQQFAANPVVDLVEIEASSTALLNNTNNQITFFNWFWTNPATANKRIALQIPRALPGDPLNQYEGTRRVAQMLGGEIGYGEDGMRSDRLIFLPVTYNDNYSYIPETVSNGAAYTNTLTSIALSLIEQRPLFEGRLAAVPTVADADSTVRTAPPTVEAIADQVTTVGATIPSLAVTVADTDTAVMALTVTAISSNETVIPNSGLVLGGSGANRTLSIVPAANQSGNAEITVRVSDGMWFSETSFSVTIGGVLLSDGADANVKDDGGVLSRTENTNQLGAGGNSPFVDRCCIYVFQLPDLGPDTSPFESASFSFNYESKDGILKNNDLYGLGRRPSPIVLGSDYYGQTTTSDGTDAIRLQTGILTNGTPLGAVATSGEGEAALLDYLNTQYASGAGIGEYVFLRLNTSEPKDGINRAILTMSEGGSLAGGQDMRPRIVYTVASGAGIEGLTDVSQSGSEPLVIPFTVNNLGTAFSLSAASSNPDLVGQSGLVFGGTGVNRTLTMTPSSGLDGQTRITVQAGNGSEMVEASFTLTIFGSLFGSESDADVLSSSVTNVGWVRLSGGTTSDNERCMVFPFQLPELGAVTNPFYTASFTINHEVTQNSPVGNLAVYGLGSRAASTVLASDFWSATPEVDTTDATLLQMDMIPAGGSAVGLRSTDVSGDSNLSAYLNEQYAGGAGAGKYVFLRLSTDAAQTGSSSRYLVTSVDGAIAEGDESIRPQISYLTTANVFIPDITLIDLGGPVEGTDASSWSDSLPAHAGANYVVPGSGNLRGETGSSIFPGYSLTVEAGGRFQIRAKDLDGEVTTVERLILNGGNSYSAGGFAEVTAGTGSDLANVLDGMLMNSGYTRLTTFGNAGGNAISRSLTVQSLVSGTGRIQVRENTGSGLTTVTMTNAGNTFAGDWEVESGSHLLFASAGAVGAGAIEVKVGGKVEIVGDWASTENLTIADASGTEVVVGSNDWTVVELFLGEESLPAGVYTVEELNVLSANAVFSGNGSITVTDGPTTALGLWRLFYFGSTTNMGVGADEFDANGDGESNLLEFATGQNPNGNTLAVFELTGDLPILDFSYPRSVEAVEDGMVFVVEWSDTLLPGSWSTAGVADVLNSMYPGTSEVENRLASVPAGSDRRFVRLRVELP</sequence>
<dbReference type="Gene3D" id="2.60.40.10">
    <property type="entry name" value="Immunoglobulins"/>
    <property type="match status" value="1"/>
</dbReference>
<dbReference type="EMBL" id="BMXI01000007">
    <property type="protein sequence ID" value="GHC53408.1"/>
    <property type="molecule type" value="Genomic_DNA"/>
</dbReference>